<protein>
    <submittedName>
        <fullName evidence="3">Uncharacterized protein</fullName>
    </submittedName>
</protein>
<dbReference type="Proteomes" id="UP000198287">
    <property type="component" value="Unassembled WGS sequence"/>
</dbReference>
<name>A0A226CZM3_FOLCA</name>
<feature type="region of interest" description="Disordered" evidence="1">
    <location>
        <begin position="339"/>
        <end position="359"/>
    </location>
</feature>
<keyword evidence="4" id="KW-1185">Reference proteome</keyword>
<feature type="region of interest" description="Disordered" evidence="1">
    <location>
        <begin position="64"/>
        <end position="113"/>
    </location>
</feature>
<accession>A0A226CZM3</accession>
<feature type="compositionally biased region" description="Basic and acidic residues" evidence="1">
    <location>
        <begin position="67"/>
        <end position="80"/>
    </location>
</feature>
<evidence type="ECO:0000313" key="4">
    <source>
        <dbReference type="Proteomes" id="UP000198287"/>
    </source>
</evidence>
<feature type="compositionally biased region" description="Acidic residues" evidence="1">
    <location>
        <begin position="81"/>
        <end position="91"/>
    </location>
</feature>
<feature type="signal peptide" evidence="2">
    <location>
        <begin position="1"/>
        <end position="24"/>
    </location>
</feature>
<proteinExistence type="predicted"/>
<evidence type="ECO:0000256" key="2">
    <source>
        <dbReference type="SAM" id="SignalP"/>
    </source>
</evidence>
<dbReference type="AlphaFoldDB" id="A0A226CZM3"/>
<comment type="caution">
    <text evidence="3">The sequence shown here is derived from an EMBL/GenBank/DDBJ whole genome shotgun (WGS) entry which is preliminary data.</text>
</comment>
<feature type="chain" id="PRO_5012872516" evidence="2">
    <location>
        <begin position="25"/>
        <end position="378"/>
    </location>
</feature>
<gene>
    <name evidence="3" type="ORF">Fcan01_27275</name>
</gene>
<sequence>MGRVIHVGFGLLLVFGVFCLFGDSAPIEPPSWNFLIRKREPPPPVKKVQVEDSLRVPSLDFLVKPTAQDKHSQGRHHTDSDYDSSEYDDDILPPPRKNRPKPPPQSSSSSSWNVFKTSKRAIVNYVKAVKNMFSNGKRNDDDDYRPKNNVQERGDRNPAVKISPVEKIPKTKYGTRVEVDEANRVKAVAIVNPGDEGDTASDTYFKDKDANENDEGLGIGDAVKDLFWGSKSRRGNFPLEKIPKTKYGTRVEVDEANRVKAVAIVNPGDEGDPASDTYFKDKENENDDGLGIVQERGDGNPAVEISPVEKIPKTKYGTRVEVDEANRVKAVAIVNPGDEGDAASDTYFKDKDATENDDGLGIGDAVKDLFLGSVYKWT</sequence>
<feature type="region of interest" description="Disordered" evidence="1">
    <location>
        <begin position="266"/>
        <end position="309"/>
    </location>
</feature>
<keyword evidence="2" id="KW-0732">Signal</keyword>
<evidence type="ECO:0000256" key="1">
    <source>
        <dbReference type="SAM" id="MobiDB-lite"/>
    </source>
</evidence>
<feature type="compositionally biased region" description="Basic and acidic residues" evidence="1">
    <location>
        <begin position="137"/>
        <end position="157"/>
    </location>
</feature>
<feature type="region of interest" description="Disordered" evidence="1">
    <location>
        <begin position="134"/>
        <end position="157"/>
    </location>
</feature>
<dbReference type="EMBL" id="LNIX01000050">
    <property type="protein sequence ID" value="OXA37927.1"/>
    <property type="molecule type" value="Genomic_DNA"/>
</dbReference>
<evidence type="ECO:0000313" key="3">
    <source>
        <dbReference type="EMBL" id="OXA37927.1"/>
    </source>
</evidence>
<reference evidence="3 4" key="1">
    <citation type="submission" date="2015-12" db="EMBL/GenBank/DDBJ databases">
        <title>The genome of Folsomia candida.</title>
        <authorList>
            <person name="Faddeeva A."/>
            <person name="Derks M.F."/>
            <person name="Anvar Y."/>
            <person name="Smit S."/>
            <person name="Van Straalen N."/>
            <person name="Roelofs D."/>
        </authorList>
    </citation>
    <scope>NUCLEOTIDE SEQUENCE [LARGE SCALE GENOMIC DNA]</scope>
    <source>
        <strain evidence="3 4">VU population</strain>
        <tissue evidence="3">Whole body</tissue>
    </source>
</reference>
<organism evidence="3 4">
    <name type="scientific">Folsomia candida</name>
    <name type="common">Springtail</name>
    <dbReference type="NCBI Taxonomy" id="158441"/>
    <lineage>
        <taxon>Eukaryota</taxon>
        <taxon>Metazoa</taxon>
        <taxon>Ecdysozoa</taxon>
        <taxon>Arthropoda</taxon>
        <taxon>Hexapoda</taxon>
        <taxon>Collembola</taxon>
        <taxon>Entomobryomorpha</taxon>
        <taxon>Isotomoidea</taxon>
        <taxon>Isotomidae</taxon>
        <taxon>Proisotominae</taxon>
        <taxon>Folsomia</taxon>
    </lineage>
</organism>